<dbReference type="AlphaFoldDB" id="A0A0Q9Z367"/>
<proteinExistence type="predicted"/>
<evidence type="ECO:0000313" key="3">
    <source>
        <dbReference type="Proteomes" id="UP000051497"/>
    </source>
</evidence>
<keyword evidence="3" id="KW-1185">Reference proteome</keyword>
<evidence type="ECO:0000313" key="2">
    <source>
        <dbReference type="EMBL" id="MCS5711758.1"/>
    </source>
</evidence>
<protein>
    <submittedName>
        <fullName evidence="1">Uncharacterized protein</fullName>
    </submittedName>
</protein>
<dbReference type="EMBL" id="LKAJ02000001">
    <property type="protein sequence ID" value="MCS5711758.1"/>
    <property type="molecule type" value="Genomic_DNA"/>
</dbReference>
<dbReference type="EMBL" id="LKAJ01000001">
    <property type="protein sequence ID" value="KRG22883.1"/>
    <property type="molecule type" value="Genomic_DNA"/>
</dbReference>
<reference evidence="1" key="1">
    <citation type="submission" date="2015-09" db="EMBL/GenBank/DDBJ databases">
        <title>Draft Genome Sequences of Two Novel Amoeba-resistant Intranuclear Bacteria, Candidatus Berkiella cookevillensis and Candidatus Berkiella aquae.</title>
        <authorList>
            <person name="Mehari Y.T."/>
            <person name="Arivett B.A."/>
            <person name="Farone A.L."/>
            <person name="Gunderson J.H."/>
            <person name="Farone M.B."/>
        </authorList>
    </citation>
    <scope>NUCLEOTIDE SEQUENCE [LARGE SCALE GENOMIC DNA]</scope>
    <source>
        <strain evidence="1">HT99</strain>
    </source>
</reference>
<gene>
    <name evidence="1" type="ORF">HT99x_00424</name>
    <name evidence="2" type="ORF">HT99x_009980</name>
</gene>
<reference evidence="2" key="3">
    <citation type="submission" date="2021-06" db="EMBL/GenBank/DDBJ databases">
        <title>Genomic Description and Analysis of Intracellular Bacteria, Candidatus Berkiella cookevillensis and Candidatus Berkiella aquae.</title>
        <authorList>
            <person name="Kidane D.T."/>
            <person name="Mehari Y.T."/>
            <person name="Rice F.C."/>
            <person name="Arivett B.A."/>
            <person name="Farone A.L."/>
            <person name="Berk S.G."/>
            <person name="Farone M.B."/>
        </authorList>
    </citation>
    <scope>NUCLEOTIDE SEQUENCE</scope>
    <source>
        <strain evidence="2">HT99</strain>
    </source>
</reference>
<dbReference type="RefSeq" id="WP_075065051.1">
    <property type="nucleotide sequence ID" value="NZ_LKAJ02000001.1"/>
</dbReference>
<organism evidence="1">
    <name type="scientific">Candidatus Berkiella aquae</name>
    <dbReference type="NCBI Taxonomy" id="295108"/>
    <lineage>
        <taxon>Bacteria</taxon>
        <taxon>Pseudomonadati</taxon>
        <taxon>Pseudomonadota</taxon>
        <taxon>Gammaproteobacteria</taxon>
        <taxon>Candidatus Berkiellales</taxon>
        <taxon>Candidatus Berkiellaceae</taxon>
        <taxon>Candidatus Berkiella</taxon>
    </lineage>
</organism>
<dbReference type="Proteomes" id="UP000051497">
    <property type="component" value="Unassembled WGS sequence"/>
</dbReference>
<name>A0A0Q9Z367_9GAMM</name>
<comment type="caution">
    <text evidence="1">The sequence shown here is derived from an EMBL/GenBank/DDBJ whole genome shotgun (WGS) entry which is preliminary data.</text>
</comment>
<dbReference type="STRING" id="295108.HT99x_00424"/>
<sequence length="69" mass="7975">MADMNVLDFRSQAEQMMRIIEARLEVGQQAAAIEFLILKFKALYEQGVASGRLYEKEGIFPYTPFTENR</sequence>
<dbReference type="OrthoDB" id="9860126at2"/>
<reference evidence="2" key="2">
    <citation type="journal article" date="2016" name="Genome Announc.">
        <title>Draft Genome Sequences of Two Novel Amoeba-Resistant Intranuclear Bacteria, 'Candidatus Berkiella cookevillensis' and 'Candidatus Berkiella aquae'.</title>
        <authorList>
            <person name="Mehari Y.T."/>
            <person name="Arivett B.A."/>
            <person name="Farone A.L."/>
            <person name="Gunderson J.H."/>
            <person name="Farone M.B."/>
        </authorList>
    </citation>
    <scope>NUCLEOTIDE SEQUENCE</scope>
    <source>
        <strain evidence="2">HT99</strain>
    </source>
</reference>
<accession>A0A0Q9Z367</accession>
<evidence type="ECO:0000313" key="1">
    <source>
        <dbReference type="EMBL" id="KRG22883.1"/>
    </source>
</evidence>